<dbReference type="SUPFAM" id="SSF53474">
    <property type="entry name" value="alpha/beta-Hydrolases"/>
    <property type="match status" value="1"/>
</dbReference>
<dbReference type="Proteomes" id="UP000008370">
    <property type="component" value="Unassembled WGS sequence"/>
</dbReference>
<dbReference type="InParanoid" id="K5W0F7"/>
<dbReference type="InterPro" id="IPR000073">
    <property type="entry name" value="AB_hydrolase_1"/>
</dbReference>
<evidence type="ECO:0000259" key="3">
    <source>
        <dbReference type="Pfam" id="PF12697"/>
    </source>
</evidence>
<dbReference type="GO" id="GO:0016020">
    <property type="term" value="C:membrane"/>
    <property type="evidence" value="ECO:0007669"/>
    <property type="project" value="TreeGrafter"/>
</dbReference>
<dbReference type="PANTHER" id="PTHR43798:SF31">
    <property type="entry name" value="AB HYDROLASE SUPERFAMILY PROTEIN YCLE"/>
    <property type="match status" value="1"/>
</dbReference>
<name>K5W0F7_PHACS</name>
<dbReference type="PANTHER" id="PTHR43798">
    <property type="entry name" value="MONOACYLGLYCEROL LIPASE"/>
    <property type="match status" value="1"/>
</dbReference>
<dbReference type="OrthoDB" id="94039at2759"/>
<evidence type="ECO:0000313" key="4">
    <source>
        <dbReference type="EMBL" id="EKM52339.1"/>
    </source>
</evidence>
<gene>
    <name evidence="4" type="ORF">PHACADRAFT_211609</name>
</gene>
<protein>
    <recommendedName>
        <fullName evidence="3">AB hydrolase-1 domain-containing protein</fullName>
    </recommendedName>
</protein>
<evidence type="ECO:0000313" key="5">
    <source>
        <dbReference type="Proteomes" id="UP000008370"/>
    </source>
</evidence>
<evidence type="ECO:0000256" key="1">
    <source>
        <dbReference type="ARBA" id="ARBA00022801"/>
    </source>
</evidence>
<dbReference type="EMBL" id="JH930475">
    <property type="protein sequence ID" value="EKM52339.1"/>
    <property type="molecule type" value="Genomic_DNA"/>
</dbReference>
<dbReference type="GeneID" id="18913133"/>
<keyword evidence="5" id="KW-1185">Reference proteome</keyword>
<dbReference type="AlphaFoldDB" id="K5W0F7"/>
<organism evidence="4 5">
    <name type="scientific">Phanerochaete carnosa (strain HHB-10118-sp)</name>
    <name type="common">White-rot fungus</name>
    <name type="synonym">Peniophora carnosa</name>
    <dbReference type="NCBI Taxonomy" id="650164"/>
    <lineage>
        <taxon>Eukaryota</taxon>
        <taxon>Fungi</taxon>
        <taxon>Dikarya</taxon>
        <taxon>Basidiomycota</taxon>
        <taxon>Agaricomycotina</taxon>
        <taxon>Agaricomycetes</taxon>
        <taxon>Polyporales</taxon>
        <taxon>Phanerochaetaceae</taxon>
        <taxon>Phanerochaete</taxon>
    </lineage>
</organism>
<accession>K5W0F7</accession>
<dbReference type="RefSeq" id="XP_007398689.1">
    <property type="nucleotide sequence ID" value="XM_007398627.1"/>
</dbReference>
<dbReference type="Gene3D" id="3.40.50.1820">
    <property type="entry name" value="alpha/beta hydrolase"/>
    <property type="match status" value="1"/>
</dbReference>
<dbReference type="InterPro" id="IPR050266">
    <property type="entry name" value="AB_hydrolase_sf"/>
</dbReference>
<dbReference type="KEGG" id="pco:PHACADRAFT_211609"/>
<evidence type="ECO:0000256" key="2">
    <source>
        <dbReference type="SAM" id="MobiDB-lite"/>
    </source>
</evidence>
<feature type="domain" description="AB hydrolase-1" evidence="3">
    <location>
        <begin position="42"/>
        <end position="326"/>
    </location>
</feature>
<feature type="region of interest" description="Disordered" evidence="2">
    <location>
        <begin position="305"/>
        <end position="332"/>
    </location>
</feature>
<keyword evidence="1" id="KW-0378">Hydrolase</keyword>
<proteinExistence type="predicted"/>
<dbReference type="STRING" id="650164.K5W0F7"/>
<dbReference type="InterPro" id="IPR029058">
    <property type="entry name" value="AB_hydrolase_fold"/>
</dbReference>
<dbReference type="GO" id="GO:0016787">
    <property type="term" value="F:hydrolase activity"/>
    <property type="evidence" value="ECO:0007669"/>
    <property type="project" value="UniProtKB-KW"/>
</dbReference>
<dbReference type="HOGENOM" id="CLU_032490_0_0_1"/>
<reference evidence="4 5" key="1">
    <citation type="journal article" date="2012" name="BMC Genomics">
        <title>Comparative genomics of the white-rot fungi, Phanerochaete carnosa and P. chrysosporium, to elucidate the genetic basis of the distinct wood types they colonize.</title>
        <authorList>
            <person name="Suzuki H."/>
            <person name="MacDonald J."/>
            <person name="Syed K."/>
            <person name="Salamov A."/>
            <person name="Hori C."/>
            <person name="Aerts A."/>
            <person name="Henrissat B."/>
            <person name="Wiebenga A."/>
            <person name="vanKuyk P.A."/>
            <person name="Barry K."/>
            <person name="Lindquist E."/>
            <person name="LaButti K."/>
            <person name="Lapidus A."/>
            <person name="Lucas S."/>
            <person name="Coutinho P."/>
            <person name="Gong Y."/>
            <person name="Samejima M."/>
            <person name="Mahadevan R."/>
            <person name="Abou-Zaid M."/>
            <person name="de Vries R.P."/>
            <person name="Igarashi K."/>
            <person name="Yadav J.S."/>
            <person name="Grigoriev I.V."/>
            <person name="Master E.R."/>
        </authorList>
    </citation>
    <scope>NUCLEOTIDE SEQUENCE [LARGE SCALE GENOMIC DNA]</scope>
    <source>
        <strain evidence="4 5">HHB-10118-sp</strain>
    </source>
</reference>
<sequence length="332" mass="38302">MAATLVCDSFVFDPRPDYQFRLAIKRYRDLNNNHTDDDALTLVFAHCVGGHKEQWEPTLEHLYDFVSREPNLKIREAWCIDAPDHGDSSIFNDHLLTSALDWRPESSLGWEDYARSIHAFLSGLGSGIDVDFRSRKLVAVGHSLGAVAFVLSTPYLPKVKFLSMILIEPMIIRKPKPGEFKMEYSEIIAKRRDIWPSREEAMRFFTSEKQWQGWDPRSFQIYADHGLRDLPTETYPNLTQGVTLKCTKRQEAALYRDRLCSLRAFQYLHVLCQRIPVHLIHGEHADFIPRYFQEDILKVATRGHQATSSKVPGGGHMVVHTHPEETDKRARL</sequence>
<dbReference type="Pfam" id="PF12697">
    <property type="entry name" value="Abhydrolase_6"/>
    <property type="match status" value="1"/>
</dbReference>
<feature type="compositionally biased region" description="Basic and acidic residues" evidence="2">
    <location>
        <begin position="321"/>
        <end position="332"/>
    </location>
</feature>